<dbReference type="PROSITE" id="PS51257">
    <property type="entry name" value="PROKAR_LIPOPROTEIN"/>
    <property type="match status" value="1"/>
</dbReference>
<dbReference type="Proteomes" id="UP000297549">
    <property type="component" value="Unassembled WGS sequence"/>
</dbReference>
<reference evidence="1 2" key="1">
    <citation type="submission" date="2019-04" db="EMBL/GenBank/DDBJ databases">
        <authorList>
            <person name="Feng G."/>
            <person name="Zhang J."/>
            <person name="Zhu H."/>
        </authorList>
    </citation>
    <scope>NUCLEOTIDE SEQUENCE [LARGE SCALE GENOMIC DNA]</scope>
    <source>
        <strain evidence="1 2">JCM 31653</strain>
    </source>
</reference>
<proteinExistence type="predicted"/>
<protein>
    <submittedName>
        <fullName evidence="1">Uncharacterized protein</fullName>
    </submittedName>
</protein>
<evidence type="ECO:0000313" key="1">
    <source>
        <dbReference type="EMBL" id="TGE21968.1"/>
    </source>
</evidence>
<dbReference type="OrthoDB" id="962781at2"/>
<dbReference type="RefSeq" id="WP_135464492.1">
    <property type="nucleotide sequence ID" value="NZ_SRLC01000002.1"/>
</dbReference>
<evidence type="ECO:0000313" key="2">
    <source>
        <dbReference type="Proteomes" id="UP000297549"/>
    </source>
</evidence>
<comment type="caution">
    <text evidence="1">The sequence shown here is derived from an EMBL/GenBank/DDBJ whole genome shotgun (WGS) entry which is preliminary data.</text>
</comment>
<accession>A0A4Z0PW50</accession>
<gene>
    <name evidence="1" type="ORF">E5K00_17070</name>
</gene>
<keyword evidence="2" id="KW-1185">Reference proteome</keyword>
<organism evidence="1 2">
    <name type="scientific">Hymenobacter aquaticus</name>
    <dbReference type="NCBI Taxonomy" id="1867101"/>
    <lineage>
        <taxon>Bacteria</taxon>
        <taxon>Pseudomonadati</taxon>
        <taxon>Bacteroidota</taxon>
        <taxon>Cytophagia</taxon>
        <taxon>Cytophagales</taxon>
        <taxon>Hymenobacteraceae</taxon>
        <taxon>Hymenobacter</taxon>
    </lineage>
</organism>
<sequence length="181" mass="20091">MYIRKTFLLLAFSVPLAFGCKKDNDTEATIDFGPGEGVAYRDAYNRPMGGGDNTDWGSDGTWRSREKDLFSDLSLNLDAAQAGGVSNMSIFPNPVVLDGEGTFHFNAPSEGRGKLVWVSKTYQVLDSQNIQFPKGETQFRLSFPAATFPKDQKYRLYYVLSKTDGSLLLKGHGDLLIYKPL</sequence>
<dbReference type="EMBL" id="SRLC01000002">
    <property type="protein sequence ID" value="TGE21968.1"/>
    <property type="molecule type" value="Genomic_DNA"/>
</dbReference>
<dbReference type="AlphaFoldDB" id="A0A4Z0PW50"/>
<name>A0A4Z0PW50_9BACT</name>